<dbReference type="Pfam" id="PF21032">
    <property type="entry name" value="PROPPIN"/>
    <property type="match status" value="1"/>
</dbReference>
<dbReference type="AlphaFoldDB" id="A0A3M7M528"/>
<evidence type="ECO:0000256" key="3">
    <source>
        <dbReference type="ARBA" id="ARBA00022737"/>
    </source>
</evidence>
<dbReference type="EMBL" id="KE747818">
    <property type="protein sequence ID" value="RMZ69582.1"/>
    <property type="molecule type" value="Genomic_DNA"/>
</dbReference>
<evidence type="ECO:0000313" key="6">
    <source>
        <dbReference type="Proteomes" id="UP000265663"/>
    </source>
</evidence>
<sequence length="427" mass="46397">MNTRPILDSDTGPFVLSASFNADCSHFSVALETGFRGMTRACDPLLIADVCSLFSQNMRGEGGQRYFLPVCTTHRVLTNAPVEVGGGIGCAEMLGNHGYIGLVGGGKQPKYPQNKVPSEDSDWLLVNHTDIIYEVQIWNERTERFTTAVEFKTPVQRVRLSQTHMIVALLNSIGIYKMKVPPVKAAEYETVNNPFGICELGTNIVAFPGRAAGQVKIYDLNTANVSIIPAHESPLRAIGISRDGQLIATASEQGTLIRLWSFPSCTKLAELRRGVDPAAIFSLSFSPDNSTLAVTSDKSTLHIFDLKTATTASTAQADAAQHKYGILSKIPLLPRQFSDTYPTATAKFEMGEEPTAWGPHGRSATLSAGIPGVPGGRPTKGLMGWLDDTTIIILGAGKDPRWERFLVGQDDKGKKCLIVNGWRRYID</sequence>
<proteinExistence type="inferred from homology"/>
<protein>
    <submittedName>
        <fullName evidence="5">SVP1 2</fullName>
    </submittedName>
</protein>
<dbReference type="InterPro" id="IPR001680">
    <property type="entry name" value="WD40_rpt"/>
</dbReference>
<evidence type="ECO:0000256" key="4">
    <source>
        <dbReference type="ARBA" id="ARBA00025740"/>
    </source>
</evidence>
<dbReference type="SMART" id="SM00320">
    <property type="entry name" value="WD40"/>
    <property type="match status" value="2"/>
</dbReference>
<organism evidence="5 6">
    <name type="scientific">Pyrenophora seminiperda CCB06</name>
    <dbReference type="NCBI Taxonomy" id="1302712"/>
    <lineage>
        <taxon>Eukaryota</taxon>
        <taxon>Fungi</taxon>
        <taxon>Dikarya</taxon>
        <taxon>Ascomycota</taxon>
        <taxon>Pezizomycotina</taxon>
        <taxon>Dothideomycetes</taxon>
        <taxon>Pleosporomycetidae</taxon>
        <taxon>Pleosporales</taxon>
        <taxon>Pleosporineae</taxon>
        <taxon>Pleosporaceae</taxon>
        <taxon>Pyrenophora</taxon>
    </lineage>
</organism>
<reference evidence="5 6" key="1">
    <citation type="journal article" date="2014" name="PLoS ONE">
        <title>De novo Genome Assembly of the Fungal Plant Pathogen Pyrenophora semeniperda.</title>
        <authorList>
            <person name="Soliai M.M."/>
            <person name="Meyer S.E."/>
            <person name="Udall J.A."/>
            <person name="Elzinga D.E."/>
            <person name="Hermansen R.A."/>
            <person name="Bodily P.M."/>
            <person name="Hart A.A."/>
            <person name="Coleman C.E."/>
        </authorList>
    </citation>
    <scope>NUCLEOTIDE SEQUENCE [LARGE SCALE GENOMIC DNA]</scope>
    <source>
        <strain evidence="5 6">CCB06</strain>
        <tissue evidence="5">Mycelium</tissue>
    </source>
</reference>
<comment type="subcellular location">
    <subcellularLocation>
        <location evidence="1">Vacuole membrane</location>
        <topology evidence="1">Peripheral membrane protein</topology>
    </subcellularLocation>
</comment>
<evidence type="ECO:0000256" key="1">
    <source>
        <dbReference type="ARBA" id="ARBA00004148"/>
    </source>
</evidence>
<dbReference type="InterPro" id="IPR036322">
    <property type="entry name" value="WD40_repeat_dom_sf"/>
</dbReference>
<dbReference type="SUPFAM" id="SSF50978">
    <property type="entry name" value="WD40 repeat-like"/>
    <property type="match status" value="1"/>
</dbReference>
<keyword evidence="2" id="KW-0853">WD repeat</keyword>
<comment type="similarity">
    <text evidence="4">Belongs to the WD repeat PROPPIN family.</text>
</comment>
<dbReference type="Proteomes" id="UP000265663">
    <property type="component" value="Unassembled WGS sequence"/>
</dbReference>
<keyword evidence="3" id="KW-0677">Repeat</keyword>
<name>A0A3M7M528_9PLEO</name>
<evidence type="ECO:0000256" key="2">
    <source>
        <dbReference type="ARBA" id="ARBA00022574"/>
    </source>
</evidence>
<accession>A0A3M7M528</accession>
<dbReference type="OrthoDB" id="1667587at2759"/>
<dbReference type="PANTHER" id="PTHR11227">
    <property type="entry name" value="WD-REPEAT PROTEIN INTERACTING WITH PHOSPHOINOSIDES WIPI -RELATED"/>
    <property type="match status" value="1"/>
</dbReference>
<dbReference type="InterPro" id="IPR015943">
    <property type="entry name" value="WD40/YVTN_repeat-like_dom_sf"/>
</dbReference>
<dbReference type="InterPro" id="IPR048720">
    <property type="entry name" value="PROPPIN"/>
</dbReference>
<gene>
    <name evidence="5" type="ORF">GMOD_00006414</name>
</gene>
<dbReference type="GO" id="GO:0005774">
    <property type="term" value="C:vacuolar membrane"/>
    <property type="evidence" value="ECO:0007669"/>
    <property type="project" value="UniProtKB-SubCell"/>
</dbReference>
<keyword evidence="6" id="KW-1185">Reference proteome</keyword>
<dbReference type="Gene3D" id="2.130.10.10">
    <property type="entry name" value="YVTN repeat-like/Quinoprotein amine dehydrogenase"/>
    <property type="match status" value="1"/>
</dbReference>
<evidence type="ECO:0000313" key="5">
    <source>
        <dbReference type="EMBL" id="RMZ69582.1"/>
    </source>
</evidence>